<reference evidence="1" key="1">
    <citation type="submission" date="2014-11" db="EMBL/GenBank/DDBJ databases">
        <authorList>
            <person name="Amaro Gonzalez C."/>
        </authorList>
    </citation>
    <scope>NUCLEOTIDE SEQUENCE</scope>
</reference>
<evidence type="ECO:0000313" key="1">
    <source>
        <dbReference type="EMBL" id="JAH33267.1"/>
    </source>
</evidence>
<dbReference type="AlphaFoldDB" id="A0A0E9RWQ9"/>
<protein>
    <submittedName>
        <fullName evidence="1">Uncharacterized protein</fullName>
    </submittedName>
</protein>
<sequence length="38" mass="4370">MLCNFRQTKTGPKNTFVTMINMPRHIPNITESSENCTN</sequence>
<accession>A0A0E9RWQ9</accession>
<name>A0A0E9RWQ9_ANGAN</name>
<reference evidence="1" key="2">
    <citation type="journal article" date="2015" name="Fish Shellfish Immunol.">
        <title>Early steps in the European eel (Anguilla anguilla)-Vibrio vulnificus interaction in the gills: Role of the RtxA13 toxin.</title>
        <authorList>
            <person name="Callol A."/>
            <person name="Pajuelo D."/>
            <person name="Ebbesson L."/>
            <person name="Teles M."/>
            <person name="MacKenzie S."/>
            <person name="Amaro C."/>
        </authorList>
    </citation>
    <scope>NUCLEOTIDE SEQUENCE</scope>
</reference>
<dbReference type="EMBL" id="GBXM01075310">
    <property type="protein sequence ID" value="JAH33267.1"/>
    <property type="molecule type" value="Transcribed_RNA"/>
</dbReference>
<proteinExistence type="predicted"/>
<organism evidence="1">
    <name type="scientific">Anguilla anguilla</name>
    <name type="common">European freshwater eel</name>
    <name type="synonym">Muraena anguilla</name>
    <dbReference type="NCBI Taxonomy" id="7936"/>
    <lineage>
        <taxon>Eukaryota</taxon>
        <taxon>Metazoa</taxon>
        <taxon>Chordata</taxon>
        <taxon>Craniata</taxon>
        <taxon>Vertebrata</taxon>
        <taxon>Euteleostomi</taxon>
        <taxon>Actinopterygii</taxon>
        <taxon>Neopterygii</taxon>
        <taxon>Teleostei</taxon>
        <taxon>Anguilliformes</taxon>
        <taxon>Anguillidae</taxon>
        <taxon>Anguilla</taxon>
    </lineage>
</organism>